<proteinExistence type="predicted"/>
<dbReference type="RefSeq" id="WP_211335091.1">
    <property type="nucleotide sequence ID" value="NZ_RBXL01000001.1"/>
</dbReference>
<protein>
    <submittedName>
        <fullName evidence="1">Uncharacterized protein</fullName>
    </submittedName>
</protein>
<gene>
    <name evidence="1" type="ORF">BDD21_3621</name>
</gene>
<dbReference type="AlphaFoldDB" id="A0A495VBV8"/>
<comment type="caution">
    <text evidence="1">The sequence shown here is derived from an EMBL/GenBank/DDBJ whole genome shotgun (WGS) entry which is preliminary data.</text>
</comment>
<keyword evidence="2" id="KW-1185">Reference proteome</keyword>
<evidence type="ECO:0000313" key="1">
    <source>
        <dbReference type="EMBL" id="RKT46123.1"/>
    </source>
</evidence>
<name>A0A495VBV8_9GAMM</name>
<reference evidence="1 2" key="1">
    <citation type="submission" date="2018-10" db="EMBL/GenBank/DDBJ databases">
        <title>Genomic Encyclopedia of Archaeal and Bacterial Type Strains, Phase II (KMG-II): from individual species to whole genera.</title>
        <authorList>
            <person name="Goeker M."/>
        </authorList>
    </citation>
    <scope>NUCLEOTIDE SEQUENCE [LARGE SCALE GENOMIC DNA]</scope>
    <source>
        <strain evidence="1 2">DSM 235</strain>
    </source>
</reference>
<evidence type="ECO:0000313" key="2">
    <source>
        <dbReference type="Proteomes" id="UP000274556"/>
    </source>
</evidence>
<sequence>MSDPAEHTRTLQVAPDATRTLIYCPVIHSQVDLGALRAPVQSATHTAFGAEAWRRRVHTVEQMWTEIEQLIDGLDLDPTRTRLYQDGLPICGHELEIVKEMTYKGSRNHRILLRLHSQGATLMGTESGPLLLQEYNLAKRLLDPEQQGLDSDDRDALQIQARTLLKLRDFFIAGRINETLKAGEVGILFLGMLHDITPGLTSDIRVVYPLGKPVGSDGVAEAET</sequence>
<dbReference type="Proteomes" id="UP000274556">
    <property type="component" value="Unassembled WGS sequence"/>
</dbReference>
<organism evidence="1 2">
    <name type="scientific">Thiocapsa rosea</name>
    <dbReference type="NCBI Taxonomy" id="69360"/>
    <lineage>
        <taxon>Bacteria</taxon>
        <taxon>Pseudomonadati</taxon>
        <taxon>Pseudomonadota</taxon>
        <taxon>Gammaproteobacteria</taxon>
        <taxon>Chromatiales</taxon>
        <taxon>Chromatiaceae</taxon>
        <taxon>Thiocapsa</taxon>
    </lineage>
</organism>
<accession>A0A495VBV8</accession>
<dbReference type="EMBL" id="RBXL01000001">
    <property type="protein sequence ID" value="RKT46123.1"/>
    <property type="molecule type" value="Genomic_DNA"/>
</dbReference>